<keyword evidence="2" id="KW-1133">Transmembrane helix</keyword>
<keyword evidence="2" id="KW-0472">Membrane</keyword>
<organism evidence="3 4">
    <name type="scientific">Mesorhizobium amorphae CCNWGS0123</name>
    <dbReference type="NCBI Taxonomy" id="1082933"/>
    <lineage>
        <taxon>Bacteria</taxon>
        <taxon>Pseudomonadati</taxon>
        <taxon>Pseudomonadota</taxon>
        <taxon>Alphaproteobacteria</taxon>
        <taxon>Hyphomicrobiales</taxon>
        <taxon>Phyllobacteriaceae</taxon>
        <taxon>Mesorhizobium</taxon>
    </lineage>
</organism>
<protein>
    <submittedName>
        <fullName evidence="3">Uncharacterized protein</fullName>
    </submittedName>
</protein>
<evidence type="ECO:0000313" key="3">
    <source>
        <dbReference type="EMBL" id="EHH10232.1"/>
    </source>
</evidence>
<sequence length="97" mass="10423">MHAWPDITMSNAMILYAGLAILLLAVWHFHPVLFALLDAATSLSSATEIARDARSKATGAPLPLADDTETFRVDVAPSETGTTRVVDDGLCGQQREK</sequence>
<name>G6YDD2_9HYPH</name>
<accession>G6YDD2</accession>
<evidence type="ECO:0000256" key="1">
    <source>
        <dbReference type="SAM" id="MobiDB-lite"/>
    </source>
</evidence>
<keyword evidence="4" id="KW-1185">Reference proteome</keyword>
<dbReference type="KEGG" id="mamo:A6B35_26885"/>
<feature type="region of interest" description="Disordered" evidence="1">
    <location>
        <begin position="76"/>
        <end position="97"/>
    </location>
</feature>
<feature type="transmembrane region" description="Helical" evidence="2">
    <location>
        <begin position="12"/>
        <end position="37"/>
    </location>
</feature>
<keyword evidence="2" id="KW-0812">Transmembrane</keyword>
<reference evidence="3 4" key="1">
    <citation type="journal article" date="2012" name="J. Bacteriol.">
        <title>Draft Genome Sequence of Plant Growth-Promoting Rhizobium Mesorhizobium amorphae, Isolated from Zinc-Lead Mine Tailings.</title>
        <authorList>
            <person name="Hao X."/>
            <person name="Lin Y."/>
            <person name="Johnstone L."/>
            <person name="Baltrus D.A."/>
            <person name="Miller S.J."/>
            <person name="Wei G."/>
            <person name="Rensing C."/>
        </authorList>
    </citation>
    <scope>NUCLEOTIDE SEQUENCE [LARGE SCALE GENOMIC DNA]</scope>
    <source>
        <strain evidence="3 4">CCNWGS0123</strain>
    </source>
</reference>
<dbReference type="PATRIC" id="fig|1082933.3.peg.3879"/>
<dbReference type="Proteomes" id="UP000002949">
    <property type="component" value="Unassembled WGS sequence"/>
</dbReference>
<evidence type="ECO:0000313" key="4">
    <source>
        <dbReference type="Proteomes" id="UP000002949"/>
    </source>
</evidence>
<gene>
    <name evidence="3" type="ORF">MEA186_19847</name>
</gene>
<dbReference type="AlphaFoldDB" id="G6YDD2"/>
<dbReference type="STRING" id="1082933.A6B35_26885"/>
<proteinExistence type="predicted"/>
<dbReference type="EMBL" id="AGSN01000130">
    <property type="protein sequence ID" value="EHH10232.1"/>
    <property type="molecule type" value="Genomic_DNA"/>
</dbReference>
<evidence type="ECO:0000256" key="2">
    <source>
        <dbReference type="SAM" id="Phobius"/>
    </source>
</evidence>